<comment type="caution">
    <text evidence="2">The sequence shown here is derived from an EMBL/GenBank/DDBJ whole genome shotgun (WGS) entry which is preliminary data.</text>
</comment>
<gene>
    <name evidence="2" type="ORF">WMO37_11065</name>
</gene>
<feature type="coiled-coil region" evidence="1">
    <location>
        <begin position="221"/>
        <end position="276"/>
    </location>
</feature>
<dbReference type="InterPro" id="IPR043756">
    <property type="entry name" value="DUF5702"/>
</dbReference>
<organism evidence="2 3">
    <name type="scientific">Lachnospira intestinalis</name>
    <dbReference type="NCBI Taxonomy" id="3133158"/>
    <lineage>
        <taxon>Bacteria</taxon>
        <taxon>Bacillati</taxon>
        <taxon>Bacillota</taxon>
        <taxon>Clostridia</taxon>
        <taxon>Lachnospirales</taxon>
        <taxon>Lachnospiraceae</taxon>
        <taxon>Lachnospira</taxon>
    </lineage>
</organism>
<keyword evidence="3" id="KW-1185">Reference proteome</keyword>
<name>A0ABV1H755_9FIRM</name>
<reference evidence="2" key="1">
    <citation type="submission" date="2024-03" db="EMBL/GenBank/DDBJ databases">
        <title>Human intestinal bacterial collection.</title>
        <authorList>
            <person name="Pauvert C."/>
            <person name="Hitch T.C.A."/>
            <person name="Clavel T."/>
        </authorList>
    </citation>
    <scope>NUCLEOTIDE SEQUENCE [LARGE SCALE GENOMIC DNA]</scope>
    <source>
        <strain evidence="2">CLA-AA-H89B</strain>
    </source>
</reference>
<sequence length="654" mass="74899">MNKKVKAQITVYAALSVFLVITLICTCIRSAAVSAGRVRVEMASVLSMEAVFAGYSSELLEEFDIFALQESEQLQSVFLQYLKKNTQTAEGQENVQPGSRTRVTAGSLDSFTYMTDDGGECINQEILSYMKYGVYNIPQEKILQQQELEKQKKQSEALNEITQEIGKCEETFCEQEEAVLGIIERTGQISVDNALQYVSDVKEDIDLYEEVSDEEEPQDVQDFYKRNRTALNNELEEIQEKIQAALEQTEVYENQREKVQKQAEFCKSKAEQKKEQFSDDLYNGLMQDIDSFIRNDDRNGQCDIEAVKNALYADKEGIETVREQMHGLPKELTQENSMQAEEVLYNLEECLPDLNGEELVSQYSAINVPQNTEGLKSVRNVFKQLKSTMVERITGQQVSDKEIAYENLADTLYQRGAQKKSESISNKVLYNEYLFMEFASYTDYLKEDKTLETQTQKQLDYMLEYILYGKTSDEENLQQGMTELSLMREGVNMAYLLTDSEKKAEAYAVATSLVGFTGNMAAVKAAQYVILGVWAYGESIVELKQLYRGGSIEPVKTRQNWKLSLQELLSVDLNQEYSDEKGLSYEEYLKMLFLLQNEQKKYYRTMSAMEIRMIELGNTDFRLKNYIYGAQSRAAFKIGTIPHSSEKTCSYHYG</sequence>
<keyword evidence="1" id="KW-0175">Coiled coil</keyword>
<dbReference type="Proteomes" id="UP001546774">
    <property type="component" value="Unassembled WGS sequence"/>
</dbReference>
<proteinExistence type="predicted"/>
<evidence type="ECO:0000256" key="1">
    <source>
        <dbReference type="SAM" id="Coils"/>
    </source>
</evidence>
<evidence type="ECO:0000313" key="2">
    <source>
        <dbReference type="EMBL" id="MEQ2555538.1"/>
    </source>
</evidence>
<accession>A0ABV1H755</accession>
<dbReference type="Pfam" id="PF18960">
    <property type="entry name" value="DUF5702"/>
    <property type="match status" value="1"/>
</dbReference>
<protein>
    <submittedName>
        <fullName evidence="2">DUF5702 domain-containing protein</fullName>
    </submittedName>
</protein>
<dbReference type="EMBL" id="JBBMFS010000009">
    <property type="protein sequence ID" value="MEQ2555538.1"/>
    <property type="molecule type" value="Genomic_DNA"/>
</dbReference>
<evidence type="ECO:0000313" key="3">
    <source>
        <dbReference type="Proteomes" id="UP001546774"/>
    </source>
</evidence>